<gene>
    <name evidence="3" type="ORF">F506_05390</name>
</gene>
<dbReference type="InterPro" id="IPR036663">
    <property type="entry name" value="Fumarylacetoacetase_C_sf"/>
</dbReference>
<accession>A0ABM5V677</accession>
<comment type="similarity">
    <text evidence="1">Belongs to the FAH family.</text>
</comment>
<evidence type="ECO:0000256" key="1">
    <source>
        <dbReference type="ARBA" id="ARBA00010211"/>
    </source>
</evidence>
<evidence type="ECO:0000313" key="3">
    <source>
        <dbReference type="EMBL" id="AKZ65170.1"/>
    </source>
</evidence>
<dbReference type="PANTHER" id="PTHR42796:SF7">
    <property type="entry name" value="2-DEHYDRO-3-DEOXY-D-ARABINONATE DEHYDRATASE"/>
    <property type="match status" value="1"/>
</dbReference>
<sequence length="402" mass="42876">MQAIPAHAALPTDLADALLIGRVWRNSKINGPCVVAVRHGQVFDITAAAPTVADLLDAEDLLHIARHAPGEALGSVLDLVHHALHSQDDTSRPLLLAPCDIQPIKACGVTFAVSMLERVIEEKAAGDAARAEALRKELQASIGADLSSIRPGSEAAAKLRQELVKRNAWSQYMEVGIGPDAEVFSKAQAMSALGLGADVGLHPASQWNNPEPEIVLAVNSCGEAVGATLGNDVNLRDIEGRSALLLGKAKDNNGSCAIGPFIRLFDERFTIDTVRQAEVSLCIEGEDGFRLDGVSFMREISRDPLDLVQQTCGAHHQYPDGFMLFLGTMFSPIKDRDAAGAGFTHHLGDRVTIASPALGALVNHVQHSDAIAPWTFGIRSLYRYLAGRGLTDSVPSSRRTAA</sequence>
<dbReference type="Gene3D" id="3.90.850.10">
    <property type="entry name" value="Fumarylacetoacetase-like, C-terminal domain"/>
    <property type="match status" value="1"/>
</dbReference>
<dbReference type="SUPFAM" id="SSF56529">
    <property type="entry name" value="FAH"/>
    <property type="match status" value="1"/>
</dbReference>
<evidence type="ECO:0000313" key="4">
    <source>
        <dbReference type="Proteomes" id="UP000063429"/>
    </source>
</evidence>
<dbReference type="EMBL" id="CP011409">
    <property type="protein sequence ID" value="AKZ65170.1"/>
    <property type="molecule type" value="Genomic_DNA"/>
</dbReference>
<organism evidence="3 4">
    <name type="scientific">Herbaspirillum hiltneri N3</name>
    <dbReference type="NCBI Taxonomy" id="1262470"/>
    <lineage>
        <taxon>Bacteria</taxon>
        <taxon>Pseudomonadati</taxon>
        <taxon>Pseudomonadota</taxon>
        <taxon>Betaproteobacteria</taxon>
        <taxon>Burkholderiales</taxon>
        <taxon>Oxalobacteraceae</taxon>
        <taxon>Herbaspirillum</taxon>
    </lineage>
</organism>
<keyword evidence="3" id="KW-0378">Hydrolase</keyword>
<protein>
    <submittedName>
        <fullName evidence="3">Fumarylacetoacetate hydrolase</fullName>
    </submittedName>
</protein>
<evidence type="ECO:0000256" key="2">
    <source>
        <dbReference type="ARBA" id="ARBA00022723"/>
    </source>
</evidence>
<proteinExistence type="inferred from homology"/>
<keyword evidence="4" id="KW-1185">Reference proteome</keyword>
<dbReference type="GO" id="GO:0016787">
    <property type="term" value="F:hydrolase activity"/>
    <property type="evidence" value="ECO:0007669"/>
    <property type="project" value="UniProtKB-KW"/>
</dbReference>
<dbReference type="Proteomes" id="UP000063429">
    <property type="component" value="Chromosome"/>
</dbReference>
<dbReference type="InterPro" id="IPR051121">
    <property type="entry name" value="FAH"/>
</dbReference>
<dbReference type="PANTHER" id="PTHR42796">
    <property type="entry name" value="FUMARYLACETOACETATE HYDROLASE DOMAIN-CONTAINING PROTEIN 2A-RELATED"/>
    <property type="match status" value="1"/>
</dbReference>
<keyword evidence="2" id="KW-0479">Metal-binding</keyword>
<reference evidence="4" key="1">
    <citation type="journal article" date="2015" name="Genome Announc.">
        <title>Complete Genome Sequence of Herbaspirillum hiltneri N3 (DSM 17495), Isolated from Surface-Sterilized Wheat Roots.</title>
        <authorList>
            <person name="Guizelini D."/>
            <person name="Saizaki P.M."/>
            <person name="Coimbra N.A."/>
            <person name="Weiss V.A."/>
            <person name="Faoro H."/>
            <person name="Sfeir M.Z."/>
            <person name="Baura V.A."/>
            <person name="Monteiro R.A."/>
            <person name="Chubatsu L.S."/>
            <person name="Souza E.M."/>
            <person name="Cruz L.M."/>
            <person name="Pedrosa F.O."/>
            <person name="Raittz R.T."/>
            <person name="Marchaukoski J.N."/>
            <person name="Steffens M.B."/>
        </authorList>
    </citation>
    <scope>NUCLEOTIDE SEQUENCE [LARGE SCALE GENOMIC DNA]</scope>
    <source>
        <strain evidence="4">N3</strain>
    </source>
</reference>
<name>A0ABM5V677_9BURK</name>